<evidence type="ECO:0000256" key="3">
    <source>
        <dbReference type="ARBA" id="ARBA00011881"/>
    </source>
</evidence>
<dbReference type="InterPro" id="IPR013022">
    <property type="entry name" value="Xyl_isomerase-like_TIM-brl"/>
</dbReference>
<evidence type="ECO:0000256" key="9">
    <source>
        <dbReference type="ARBA" id="ARBA00023235"/>
    </source>
</evidence>
<evidence type="ECO:0000313" key="15">
    <source>
        <dbReference type="EMBL" id="KPV51911.1"/>
    </source>
</evidence>
<comment type="caution">
    <text evidence="15">The sequence shown here is derived from an EMBL/GenBank/DDBJ whole genome shotgun (WGS) entry which is preliminary data.</text>
</comment>
<evidence type="ECO:0000256" key="4">
    <source>
        <dbReference type="ARBA" id="ARBA00011958"/>
    </source>
</evidence>
<keyword evidence="7 12" id="KW-0859">Xylose metabolism</keyword>
<accession>A0A0P9D1T0</accession>
<evidence type="ECO:0000256" key="13">
    <source>
        <dbReference type="RuleBase" id="RU000610"/>
    </source>
</evidence>
<dbReference type="EMBL" id="LJCR01000728">
    <property type="protein sequence ID" value="KPV51911.1"/>
    <property type="molecule type" value="Genomic_DNA"/>
</dbReference>
<feature type="non-terminal residue" evidence="15">
    <location>
        <position position="236"/>
    </location>
</feature>
<evidence type="ECO:0000256" key="1">
    <source>
        <dbReference type="ARBA" id="ARBA00004496"/>
    </source>
</evidence>
<dbReference type="SUPFAM" id="SSF51658">
    <property type="entry name" value="Xylose isomerase-like"/>
    <property type="match status" value="1"/>
</dbReference>
<proteinExistence type="inferred from homology"/>
<comment type="catalytic activity">
    <reaction evidence="11 12">
        <text>alpha-D-xylose = alpha-D-xylulofuranose</text>
        <dbReference type="Rhea" id="RHEA:22816"/>
        <dbReference type="ChEBI" id="CHEBI:28518"/>
        <dbReference type="ChEBI" id="CHEBI:188998"/>
        <dbReference type="EC" id="5.3.1.5"/>
    </reaction>
</comment>
<dbReference type="Proteomes" id="UP000050509">
    <property type="component" value="Unassembled WGS sequence"/>
</dbReference>
<evidence type="ECO:0000313" key="16">
    <source>
        <dbReference type="Proteomes" id="UP000050509"/>
    </source>
</evidence>
<keyword evidence="6" id="KW-0963">Cytoplasm</keyword>
<keyword evidence="8 12" id="KW-0479">Metal-binding</keyword>
<evidence type="ECO:0000256" key="11">
    <source>
        <dbReference type="ARBA" id="ARBA00033659"/>
    </source>
</evidence>
<dbReference type="EC" id="5.3.1.5" evidence="4 12"/>
<dbReference type="Pfam" id="PF01261">
    <property type="entry name" value="AP_endonuc_2"/>
    <property type="match status" value="1"/>
</dbReference>
<evidence type="ECO:0000256" key="12">
    <source>
        <dbReference type="RuleBase" id="RU000609"/>
    </source>
</evidence>
<name>A0A0P9D1T0_9CHLR</name>
<evidence type="ECO:0000256" key="10">
    <source>
        <dbReference type="ARBA" id="ARBA00023277"/>
    </source>
</evidence>
<dbReference type="GO" id="GO:0042732">
    <property type="term" value="P:D-xylose metabolic process"/>
    <property type="evidence" value="ECO:0007669"/>
    <property type="project" value="UniProtKB-KW"/>
</dbReference>
<feature type="domain" description="Xylose isomerase-like TIM barrel" evidence="14">
    <location>
        <begin position="41"/>
        <end position="224"/>
    </location>
</feature>
<protein>
    <recommendedName>
        <fullName evidence="5 12">Xylose isomerase</fullName>
        <ecNumber evidence="4 12">5.3.1.5</ecNumber>
    </recommendedName>
</protein>
<evidence type="ECO:0000256" key="2">
    <source>
        <dbReference type="ARBA" id="ARBA00005765"/>
    </source>
</evidence>
<evidence type="ECO:0000256" key="8">
    <source>
        <dbReference type="ARBA" id="ARBA00022723"/>
    </source>
</evidence>
<organism evidence="15 16">
    <name type="scientific">Kouleothrix aurantiaca</name>
    <dbReference type="NCBI Taxonomy" id="186479"/>
    <lineage>
        <taxon>Bacteria</taxon>
        <taxon>Bacillati</taxon>
        <taxon>Chloroflexota</taxon>
        <taxon>Chloroflexia</taxon>
        <taxon>Chloroflexales</taxon>
        <taxon>Roseiflexineae</taxon>
        <taxon>Roseiflexaceae</taxon>
        <taxon>Kouleothrix</taxon>
    </lineage>
</organism>
<reference evidence="15 16" key="1">
    <citation type="submission" date="2015-09" db="EMBL/GenBank/DDBJ databases">
        <title>Draft genome sequence of Kouleothrix aurantiaca JCM 19913.</title>
        <authorList>
            <person name="Hemp J."/>
        </authorList>
    </citation>
    <scope>NUCLEOTIDE SEQUENCE [LARGE SCALE GENOMIC DNA]</scope>
    <source>
        <strain evidence="15 16">COM-B</strain>
    </source>
</reference>
<dbReference type="GO" id="GO:0005737">
    <property type="term" value="C:cytoplasm"/>
    <property type="evidence" value="ECO:0007669"/>
    <property type="project" value="UniProtKB-SubCell"/>
</dbReference>
<evidence type="ECO:0000256" key="6">
    <source>
        <dbReference type="ARBA" id="ARBA00022490"/>
    </source>
</evidence>
<dbReference type="AlphaFoldDB" id="A0A0P9D1T0"/>
<comment type="similarity">
    <text evidence="2 12">Belongs to the xylose isomerase family.</text>
</comment>
<dbReference type="PANTHER" id="PTHR48408:SF1">
    <property type="entry name" value="XYLOSE ISOMERASE"/>
    <property type="match status" value="1"/>
</dbReference>
<dbReference type="PRINTS" id="PR00688">
    <property type="entry name" value="XYLOSISMRASE"/>
</dbReference>
<comment type="subunit">
    <text evidence="3 13">Homotetramer.</text>
</comment>
<dbReference type="InterPro" id="IPR001998">
    <property type="entry name" value="Xylose_isomerase"/>
</dbReference>
<evidence type="ECO:0000256" key="5">
    <source>
        <dbReference type="ARBA" id="ARBA00018232"/>
    </source>
</evidence>
<dbReference type="GO" id="GO:0009045">
    <property type="term" value="F:xylose isomerase activity"/>
    <property type="evidence" value="ECO:0007669"/>
    <property type="project" value="UniProtKB-EC"/>
</dbReference>
<evidence type="ECO:0000256" key="7">
    <source>
        <dbReference type="ARBA" id="ARBA00022629"/>
    </source>
</evidence>
<dbReference type="Gene3D" id="3.20.20.150">
    <property type="entry name" value="Divalent-metal-dependent TIM barrel enzymes"/>
    <property type="match status" value="1"/>
</dbReference>
<dbReference type="PROSITE" id="PS51415">
    <property type="entry name" value="XYLOSE_ISOMERASE"/>
    <property type="match status" value="1"/>
</dbReference>
<gene>
    <name evidence="15" type="ORF">SE17_18560</name>
</gene>
<keyword evidence="9 12" id="KW-0413">Isomerase</keyword>
<dbReference type="InterPro" id="IPR036237">
    <property type="entry name" value="Xyl_isomerase-like_sf"/>
</dbReference>
<comment type="subcellular location">
    <subcellularLocation>
        <location evidence="1 13">Cytoplasm</location>
    </subcellularLocation>
</comment>
<sequence length="236" mass="25601">MSYQPTPADTFTFGLWTVGNPGRDPFGEPVRQPLSAPEIVHLLADAGAYGVNFHDNDLVPIDATPAERDRIVRDFKAALQETGLVVPMATTNLFTDPAFKDGAFTANDPAVRAYALQKTMRAIDLGVECGAGVYVFWGGREGVETDAAKDPLEATKRFREALNFLCAYSKDQGYSLKFALEPKPNEPRGDIYLATVGHALAFIQTLDDPAMVGVNPEVAHETMAGLNFLHGVAQAW</sequence>
<evidence type="ECO:0000259" key="14">
    <source>
        <dbReference type="Pfam" id="PF01261"/>
    </source>
</evidence>
<keyword evidence="16" id="KW-1185">Reference proteome</keyword>
<keyword evidence="10 12" id="KW-0119">Carbohydrate metabolism</keyword>
<dbReference type="PANTHER" id="PTHR48408">
    <property type="match status" value="1"/>
</dbReference>
<dbReference type="GO" id="GO:0046872">
    <property type="term" value="F:metal ion binding"/>
    <property type="evidence" value="ECO:0007669"/>
    <property type="project" value="UniProtKB-KW"/>
</dbReference>